<dbReference type="EMBL" id="JAFNME010000002">
    <property type="protein sequence ID" value="MBO1248437.1"/>
    <property type="molecule type" value="Genomic_DNA"/>
</dbReference>
<keyword evidence="13" id="KW-1185">Reference proteome</keyword>
<name>A0A939GWE3_9BURK</name>
<gene>
    <name evidence="12" type="primary">galE</name>
    <name evidence="12" type="ORF">J1777_01110</name>
</gene>
<dbReference type="InterPro" id="IPR005886">
    <property type="entry name" value="UDP_G4E"/>
</dbReference>
<dbReference type="GO" id="GO:0033499">
    <property type="term" value="P:galactose catabolic process via UDP-galactose, Leloir pathway"/>
    <property type="evidence" value="ECO:0007669"/>
    <property type="project" value="TreeGrafter"/>
</dbReference>
<reference evidence="12" key="1">
    <citation type="submission" date="2021-03" db="EMBL/GenBank/DDBJ databases">
        <title>Comamonas denitrificans.</title>
        <authorList>
            <person name="Finster K."/>
        </authorList>
    </citation>
    <scope>NUCLEOTIDE SEQUENCE</scope>
    <source>
        <strain evidence="12">MM2021_4</strain>
    </source>
</reference>
<evidence type="ECO:0000256" key="4">
    <source>
        <dbReference type="ARBA" id="ARBA00007637"/>
    </source>
</evidence>
<keyword evidence="8 10" id="KW-0413">Isomerase</keyword>
<dbReference type="InterPro" id="IPR001509">
    <property type="entry name" value="Epimerase_deHydtase"/>
</dbReference>
<dbReference type="RefSeq" id="WP_207573990.1">
    <property type="nucleotide sequence ID" value="NZ_JAFNME010000002.1"/>
</dbReference>
<dbReference type="Gene3D" id="3.90.25.10">
    <property type="entry name" value="UDP-galactose 4-epimerase, domain 1"/>
    <property type="match status" value="1"/>
</dbReference>
<keyword evidence="9 10" id="KW-0119">Carbohydrate metabolism</keyword>
<accession>A0A939GWE3</accession>
<comment type="cofactor">
    <cofactor evidence="2 10">
        <name>NAD(+)</name>
        <dbReference type="ChEBI" id="CHEBI:57540"/>
    </cofactor>
</comment>
<keyword evidence="7 10" id="KW-0520">NAD</keyword>
<evidence type="ECO:0000313" key="13">
    <source>
        <dbReference type="Proteomes" id="UP000664731"/>
    </source>
</evidence>
<feature type="domain" description="NAD-dependent epimerase/dehydratase" evidence="11">
    <location>
        <begin position="5"/>
        <end position="253"/>
    </location>
</feature>
<evidence type="ECO:0000256" key="3">
    <source>
        <dbReference type="ARBA" id="ARBA00004947"/>
    </source>
</evidence>
<dbReference type="NCBIfam" id="TIGR01179">
    <property type="entry name" value="galE"/>
    <property type="match status" value="1"/>
</dbReference>
<organism evidence="12 13">
    <name type="scientific">Comamonas denitrificans</name>
    <dbReference type="NCBI Taxonomy" id="117506"/>
    <lineage>
        <taxon>Bacteria</taxon>
        <taxon>Pseudomonadati</taxon>
        <taxon>Pseudomonadota</taxon>
        <taxon>Betaproteobacteria</taxon>
        <taxon>Burkholderiales</taxon>
        <taxon>Comamonadaceae</taxon>
        <taxon>Comamonas</taxon>
    </lineage>
</organism>
<dbReference type="PANTHER" id="PTHR43725">
    <property type="entry name" value="UDP-GLUCOSE 4-EPIMERASE"/>
    <property type="match status" value="1"/>
</dbReference>
<evidence type="ECO:0000256" key="1">
    <source>
        <dbReference type="ARBA" id="ARBA00000083"/>
    </source>
</evidence>
<evidence type="ECO:0000256" key="10">
    <source>
        <dbReference type="RuleBase" id="RU366046"/>
    </source>
</evidence>
<protein>
    <recommendedName>
        <fullName evidence="6 10">UDP-glucose 4-epimerase</fullName>
        <ecNumber evidence="5 10">5.1.3.2</ecNumber>
    </recommendedName>
</protein>
<dbReference type="AlphaFoldDB" id="A0A939GWE3"/>
<proteinExistence type="inferred from homology"/>
<sequence>MKSKILIVGGAGYIGSHMVLRLAQAGYDVVVFDNLSHGHRDAVLAGELVVGDLADRAMLARLFAAHRFGAVMHFASSIQVGESVQQPARYYANNVGNTIHLVEAMIEHGVQRLIFSSTAAIFGDPIRIPIDEAHPRQPVNPYGWSKSMVEQILADCDCAHGLRSVALRYFNAAGAHPDGLLGERHDPETHLIPLVLQAASGRRTHIGVFGTDYDTPDGTCIRDYIHVQDLVEAHLLALDWLLQGKASTAFNLGNGHGFSIREVIHAVETVTGQRVAVQDLPRRAGDPAILVADSTRARAALGWQPQYTDLHDIVRHAWMWESQRLSPTLQPLDGAKTQN</sequence>
<evidence type="ECO:0000256" key="2">
    <source>
        <dbReference type="ARBA" id="ARBA00001911"/>
    </source>
</evidence>
<dbReference type="PANTHER" id="PTHR43725:SF53">
    <property type="entry name" value="UDP-ARABINOSE 4-EPIMERASE 1"/>
    <property type="match status" value="1"/>
</dbReference>
<dbReference type="Gene3D" id="3.40.50.720">
    <property type="entry name" value="NAD(P)-binding Rossmann-like Domain"/>
    <property type="match status" value="1"/>
</dbReference>
<comment type="catalytic activity">
    <reaction evidence="1 10">
        <text>UDP-alpha-D-glucose = UDP-alpha-D-galactose</text>
        <dbReference type="Rhea" id="RHEA:22168"/>
        <dbReference type="ChEBI" id="CHEBI:58885"/>
        <dbReference type="ChEBI" id="CHEBI:66914"/>
        <dbReference type="EC" id="5.1.3.2"/>
    </reaction>
</comment>
<evidence type="ECO:0000256" key="9">
    <source>
        <dbReference type="ARBA" id="ARBA00023277"/>
    </source>
</evidence>
<evidence type="ECO:0000259" key="11">
    <source>
        <dbReference type="Pfam" id="PF01370"/>
    </source>
</evidence>
<evidence type="ECO:0000256" key="5">
    <source>
        <dbReference type="ARBA" id="ARBA00013189"/>
    </source>
</evidence>
<evidence type="ECO:0000313" key="12">
    <source>
        <dbReference type="EMBL" id="MBO1248437.1"/>
    </source>
</evidence>
<dbReference type="GO" id="GO:0003978">
    <property type="term" value="F:UDP-glucose 4-epimerase activity"/>
    <property type="evidence" value="ECO:0007669"/>
    <property type="project" value="UniProtKB-UniRule"/>
</dbReference>
<dbReference type="CDD" id="cd05247">
    <property type="entry name" value="UDP_G4E_1_SDR_e"/>
    <property type="match status" value="1"/>
</dbReference>
<dbReference type="EC" id="5.1.3.2" evidence="5 10"/>
<comment type="pathway">
    <text evidence="3 10">Carbohydrate metabolism; galactose metabolism.</text>
</comment>
<dbReference type="Proteomes" id="UP000664731">
    <property type="component" value="Unassembled WGS sequence"/>
</dbReference>
<dbReference type="Pfam" id="PF01370">
    <property type="entry name" value="Epimerase"/>
    <property type="match status" value="1"/>
</dbReference>
<dbReference type="InterPro" id="IPR036291">
    <property type="entry name" value="NAD(P)-bd_dom_sf"/>
</dbReference>
<evidence type="ECO:0000256" key="6">
    <source>
        <dbReference type="ARBA" id="ARBA00018569"/>
    </source>
</evidence>
<evidence type="ECO:0000256" key="8">
    <source>
        <dbReference type="ARBA" id="ARBA00023235"/>
    </source>
</evidence>
<comment type="subunit">
    <text evidence="10">Homodimer.</text>
</comment>
<dbReference type="SUPFAM" id="SSF51735">
    <property type="entry name" value="NAD(P)-binding Rossmann-fold domains"/>
    <property type="match status" value="1"/>
</dbReference>
<evidence type="ECO:0000256" key="7">
    <source>
        <dbReference type="ARBA" id="ARBA00023027"/>
    </source>
</evidence>
<comment type="caution">
    <text evidence="12">The sequence shown here is derived from an EMBL/GenBank/DDBJ whole genome shotgun (WGS) entry which is preliminary data.</text>
</comment>
<comment type="similarity">
    <text evidence="4 10">Belongs to the NAD(P)-dependent epimerase/dehydratase family.</text>
</comment>